<evidence type="ECO:0000313" key="2">
    <source>
        <dbReference type="Proteomes" id="UP001310594"/>
    </source>
</evidence>
<dbReference type="Proteomes" id="UP001310594">
    <property type="component" value="Unassembled WGS sequence"/>
</dbReference>
<comment type="caution">
    <text evidence="1">The sequence shown here is derived from an EMBL/GenBank/DDBJ whole genome shotgun (WGS) entry which is preliminary data.</text>
</comment>
<proteinExistence type="predicted"/>
<organism evidence="1 2">
    <name type="scientific">Elasticomyces elasticus</name>
    <dbReference type="NCBI Taxonomy" id="574655"/>
    <lineage>
        <taxon>Eukaryota</taxon>
        <taxon>Fungi</taxon>
        <taxon>Dikarya</taxon>
        <taxon>Ascomycota</taxon>
        <taxon>Pezizomycotina</taxon>
        <taxon>Dothideomycetes</taxon>
        <taxon>Dothideomycetidae</taxon>
        <taxon>Mycosphaerellales</taxon>
        <taxon>Teratosphaeriaceae</taxon>
        <taxon>Elasticomyces</taxon>
    </lineage>
</organism>
<name>A0AAN7W580_9PEZI</name>
<gene>
    <name evidence="1" type="ORF">LTR97_008485</name>
</gene>
<sequence length="346" mass="40152">MSKQTRQSLEALHEPIVRALYRCRDQVDDTAVLRTVNGIYSRYRVYGVHFDDQLLAFGLKFSARCRGLHNMKRYLRAIRKMGIGMTSNVFRATIAKFSIGHRGLGEIRNGRWQRGDLLQVLLGFDDCASLPREEQFHLGTFLVRDDWQYLHGWIAALARCKAVDVMWEEWMMWKNCQARRKARKLASISPSMTTKTRGDYWFVEQMTYSGGLKEAWAMVEETDSDLGRLKDRIMFRLLDGVEYCSAKVWEEQGDAIRARLVRKWDVELGKIEKAFGVSWVPTSLEDEGEGYHVLFEDQEKVLEAMSSDSFKLEEDYGYPYEGVVPEKERWVHDALEIEETKGGEDG</sequence>
<dbReference type="EMBL" id="JAVRQU010000013">
    <property type="protein sequence ID" value="KAK5696065.1"/>
    <property type="molecule type" value="Genomic_DNA"/>
</dbReference>
<evidence type="ECO:0000313" key="1">
    <source>
        <dbReference type="EMBL" id="KAK5696065.1"/>
    </source>
</evidence>
<protein>
    <submittedName>
        <fullName evidence="1">Uncharacterized protein</fullName>
    </submittedName>
</protein>
<dbReference type="AlphaFoldDB" id="A0AAN7W580"/>
<accession>A0AAN7W580</accession>
<reference evidence="1" key="1">
    <citation type="submission" date="2023-08" db="EMBL/GenBank/DDBJ databases">
        <title>Black Yeasts Isolated from many extreme environments.</title>
        <authorList>
            <person name="Coleine C."/>
            <person name="Stajich J.E."/>
            <person name="Selbmann L."/>
        </authorList>
    </citation>
    <scope>NUCLEOTIDE SEQUENCE</scope>
    <source>
        <strain evidence="1">CCFEE 5810</strain>
    </source>
</reference>